<comment type="caution">
    <text evidence="2">The sequence shown here is derived from an EMBL/GenBank/DDBJ whole genome shotgun (WGS) entry which is preliminary data.</text>
</comment>
<reference evidence="2" key="1">
    <citation type="submission" date="2020-06" db="EMBL/GenBank/DDBJ databases">
        <authorList>
            <person name="Li T."/>
            <person name="Hu X."/>
            <person name="Zhang T."/>
            <person name="Song X."/>
            <person name="Zhang H."/>
            <person name="Dai N."/>
            <person name="Sheng W."/>
            <person name="Hou X."/>
            <person name="Wei L."/>
        </authorList>
    </citation>
    <scope>NUCLEOTIDE SEQUENCE</scope>
    <source>
        <strain evidence="2">KEN1</strain>
        <tissue evidence="2">Leaf</tissue>
    </source>
</reference>
<feature type="domain" description="Reverse transcriptase Ty1/copia-type" evidence="1">
    <location>
        <begin position="9"/>
        <end position="110"/>
    </location>
</feature>
<protein>
    <submittedName>
        <fullName evidence="2">Retrovirus-related Pol polyprotein from transposon TNT 1-94</fullName>
    </submittedName>
</protein>
<proteinExistence type="predicted"/>
<reference evidence="2" key="2">
    <citation type="journal article" date="2024" name="Plant">
        <title>Genomic evolution and insights into agronomic trait innovations of Sesamum species.</title>
        <authorList>
            <person name="Miao H."/>
            <person name="Wang L."/>
            <person name="Qu L."/>
            <person name="Liu H."/>
            <person name="Sun Y."/>
            <person name="Le M."/>
            <person name="Wang Q."/>
            <person name="Wei S."/>
            <person name="Zheng Y."/>
            <person name="Lin W."/>
            <person name="Duan Y."/>
            <person name="Cao H."/>
            <person name="Xiong S."/>
            <person name="Wang X."/>
            <person name="Wei L."/>
            <person name="Li C."/>
            <person name="Ma Q."/>
            <person name="Ju M."/>
            <person name="Zhao R."/>
            <person name="Li G."/>
            <person name="Mu C."/>
            <person name="Tian Q."/>
            <person name="Mei H."/>
            <person name="Zhang T."/>
            <person name="Gao T."/>
            <person name="Zhang H."/>
        </authorList>
    </citation>
    <scope>NUCLEOTIDE SEQUENCE</scope>
    <source>
        <strain evidence="2">KEN1</strain>
    </source>
</reference>
<evidence type="ECO:0000313" key="2">
    <source>
        <dbReference type="EMBL" id="KAL0446013.1"/>
    </source>
</evidence>
<dbReference type="AlphaFoldDB" id="A0AAW2WX46"/>
<dbReference type="SUPFAM" id="SSF56672">
    <property type="entry name" value="DNA/RNA polymerases"/>
    <property type="match status" value="1"/>
</dbReference>
<dbReference type="InterPro" id="IPR043502">
    <property type="entry name" value="DNA/RNA_pol_sf"/>
</dbReference>
<dbReference type="EMBL" id="JACGWN010000006">
    <property type="protein sequence ID" value="KAL0446013.1"/>
    <property type="molecule type" value="Genomic_DNA"/>
</dbReference>
<sequence>MESRVYRVKAFDFIQSKHDHCLFVEGTDSDFVALLVYVDDILVIAPTEARIQQVKGYLHDFFTIKDLGNAKYFLGLKFARSLQGLLVTQHKYIQDIVKDVGLLKGKSVSTVLPVGMKFSTDSGGALQDPSRYRRVIGRLLYLGFTRPDVCHAAQQLSQFV</sequence>
<evidence type="ECO:0000259" key="1">
    <source>
        <dbReference type="Pfam" id="PF07727"/>
    </source>
</evidence>
<dbReference type="InterPro" id="IPR013103">
    <property type="entry name" value="RVT_2"/>
</dbReference>
<name>A0AAW2WX46_9LAMI</name>
<gene>
    <name evidence="2" type="ORF">Slati_1729200</name>
</gene>
<dbReference type="Pfam" id="PF07727">
    <property type="entry name" value="RVT_2"/>
    <property type="match status" value="1"/>
</dbReference>
<accession>A0AAW2WX46</accession>
<organism evidence="2">
    <name type="scientific">Sesamum latifolium</name>
    <dbReference type="NCBI Taxonomy" id="2727402"/>
    <lineage>
        <taxon>Eukaryota</taxon>
        <taxon>Viridiplantae</taxon>
        <taxon>Streptophyta</taxon>
        <taxon>Embryophyta</taxon>
        <taxon>Tracheophyta</taxon>
        <taxon>Spermatophyta</taxon>
        <taxon>Magnoliopsida</taxon>
        <taxon>eudicotyledons</taxon>
        <taxon>Gunneridae</taxon>
        <taxon>Pentapetalae</taxon>
        <taxon>asterids</taxon>
        <taxon>lamiids</taxon>
        <taxon>Lamiales</taxon>
        <taxon>Pedaliaceae</taxon>
        <taxon>Sesamum</taxon>
    </lineage>
</organism>